<dbReference type="Proteomes" id="UP001556367">
    <property type="component" value="Unassembled WGS sequence"/>
</dbReference>
<proteinExistence type="predicted"/>
<reference evidence="3" key="1">
    <citation type="submission" date="2024-06" db="EMBL/GenBank/DDBJ databases">
        <title>Multi-omics analyses provide insights into the biosynthesis of the anticancer antibiotic pleurotin in Hohenbuehelia grisea.</title>
        <authorList>
            <person name="Weaver J.A."/>
            <person name="Alberti F."/>
        </authorList>
    </citation>
    <scope>NUCLEOTIDE SEQUENCE [LARGE SCALE GENOMIC DNA]</scope>
    <source>
        <strain evidence="3">T-177</strain>
    </source>
</reference>
<accession>A0ABR3IS31</accession>
<sequence>MKMRENDLVPIVERCKHFKPTRPVVVNSNPEQDEELFSDRAATPDENEKEADLVESGMHLNRDRTTDEVNEEADLGGYGGEVFSDRQLRLTTTTTRLILEVTVIRDKRLDTLDCFQNYSSRILLLAI</sequence>
<evidence type="ECO:0000313" key="3">
    <source>
        <dbReference type="Proteomes" id="UP001556367"/>
    </source>
</evidence>
<evidence type="ECO:0000256" key="1">
    <source>
        <dbReference type="SAM" id="MobiDB-lite"/>
    </source>
</evidence>
<name>A0ABR3IS31_9AGAR</name>
<comment type="caution">
    <text evidence="2">The sequence shown here is derived from an EMBL/GenBank/DDBJ whole genome shotgun (WGS) entry which is preliminary data.</text>
</comment>
<organism evidence="2 3">
    <name type="scientific">Hohenbuehelia grisea</name>
    <dbReference type="NCBI Taxonomy" id="104357"/>
    <lineage>
        <taxon>Eukaryota</taxon>
        <taxon>Fungi</taxon>
        <taxon>Dikarya</taxon>
        <taxon>Basidiomycota</taxon>
        <taxon>Agaricomycotina</taxon>
        <taxon>Agaricomycetes</taxon>
        <taxon>Agaricomycetidae</taxon>
        <taxon>Agaricales</taxon>
        <taxon>Pleurotineae</taxon>
        <taxon>Pleurotaceae</taxon>
        <taxon>Hohenbuehelia</taxon>
    </lineage>
</organism>
<gene>
    <name evidence="2" type="ORF">HGRIS_012380</name>
</gene>
<evidence type="ECO:0000313" key="2">
    <source>
        <dbReference type="EMBL" id="KAL0946115.1"/>
    </source>
</evidence>
<feature type="region of interest" description="Disordered" evidence="1">
    <location>
        <begin position="23"/>
        <end position="76"/>
    </location>
</feature>
<keyword evidence="3" id="KW-1185">Reference proteome</keyword>
<dbReference type="EMBL" id="JASNQZ010000015">
    <property type="protein sequence ID" value="KAL0946115.1"/>
    <property type="molecule type" value="Genomic_DNA"/>
</dbReference>
<protein>
    <submittedName>
        <fullName evidence="2">Uncharacterized protein</fullName>
    </submittedName>
</protein>